<evidence type="ECO:0000256" key="11">
    <source>
        <dbReference type="ARBA" id="ARBA00023180"/>
    </source>
</evidence>
<proteinExistence type="inferred from homology"/>
<keyword evidence="10 12" id="KW-0472">Membrane</keyword>
<evidence type="ECO:0000256" key="1">
    <source>
        <dbReference type="ARBA" id="ARBA00003012"/>
    </source>
</evidence>
<dbReference type="InterPro" id="IPR007369">
    <property type="entry name" value="Peptidase_A22B_SPP"/>
</dbReference>
<dbReference type="Gramene" id="KVI08181">
    <property type="protein sequence ID" value="KVI08181"/>
    <property type="gene ID" value="Ccrd_013450"/>
</dbReference>
<feature type="transmembrane region" description="Helical" evidence="12">
    <location>
        <begin position="565"/>
        <end position="587"/>
    </location>
</feature>
<dbReference type="GO" id="GO:0098554">
    <property type="term" value="C:cytoplasmic side of endoplasmic reticulum membrane"/>
    <property type="evidence" value="ECO:0007669"/>
    <property type="project" value="TreeGrafter"/>
</dbReference>
<dbReference type="GO" id="GO:0030660">
    <property type="term" value="C:Golgi-associated vesicle membrane"/>
    <property type="evidence" value="ECO:0007669"/>
    <property type="project" value="TreeGrafter"/>
</dbReference>
<feature type="domain" description="PA" evidence="13">
    <location>
        <begin position="184"/>
        <end position="265"/>
    </location>
</feature>
<protein>
    <submittedName>
        <fullName evidence="14">Peptidase A22B, signal peptide peptidase</fullName>
    </submittedName>
</protein>
<dbReference type="InterPro" id="IPR006639">
    <property type="entry name" value="Preselin/SPP"/>
</dbReference>
<dbReference type="EMBL" id="LEKV01001219">
    <property type="protein sequence ID" value="KVI08181.1"/>
    <property type="molecule type" value="Genomic_DNA"/>
</dbReference>
<reference evidence="14 15" key="1">
    <citation type="journal article" date="2016" name="Sci. Rep.">
        <title>The genome sequence of the outbreeding globe artichoke constructed de novo incorporating a phase-aware low-pass sequencing strategy of F1 progeny.</title>
        <authorList>
            <person name="Scaglione D."/>
            <person name="Reyes-Chin-Wo S."/>
            <person name="Acquadro A."/>
            <person name="Froenicke L."/>
            <person name="Portis E."/>
            <person name="Beitel C."/>
            <person name="Tirone M."/>
            <person name="Mauro R."/>
            <person name="Lo Monaco A."/>
            <person name="Mauromicale G."/>
            <person name="Faccioli P."/>
            <person name="Cattivelli L."/>
            <person name="Rieseberg L."/>
            <person name="Michelmore R."/>
            <person name="Lanteri S."/>
        </authorList>
    </citation>
    <scope>NUCLEOTIDE SEQUENCE [LARGE SCALE GENOMIC DNA]</scope>
    <source>
        <strain evidence="14">2C</strain>
    </source>
</reference>
<dbReference type="GO" id="GO:0033619">
    <property type="term" value="P:membrane protein proteolysis"/>
    <property type="evidence" value="ECO:0007669"/>
    <property type="project" value="TreeGrafter"/>
</dbReference>
<dbReference type="GO" id="GO:0010008">
    <property type="term" value="C:endosome membrane"/>
    <property type="evidence" value="ECO:0007669"/>
    <property type="project" value="UniProtKB-SubCell"/>
</dbReference>
<keyword evidence="15" id="KW-1185">Reference proteome</keyword>
<comment type="function">
    <text evidence="1">Intramembrane-cleaving aspartic protease (I-CLiP) that cleaves type II membrane signal peptides in the hydrophobic plane of the membrane.</text>
</comment>
<dbReference type="Gene3D" id="3.50.30.30">
    <property type="match status" value="1"/>
</dbReference>
<dbReference type="OMA" id="CNNPYLM"/>
<accession>A0A103YFK7</accession>
<evidence type="ECO:0000256" key="12">
    <source>
        <dbReference type="SAM" id="Phobius"/>
    </source>
</evidence>
<comment type="subcellular location">
    <subcellularLocation>
        <location evidence="2">Endosome membrane</location>
        <topology evidence="2">Multi-pass membrane protein</topology>
    </subcellularLocation>
</comment>
<dbReference type="InterPro" id="IPR003137">
    <property type="entry name" value="PA_domain"/>
</dbReference>
<comment type="caution">
    <text evidence="14">The sequence shown here is derived from an EMBL/GenBank/DDBJ whole genome shotgun (WGS) entry which is preliminary data.</text>
</comment>
<dbReference type="PANTHER" id="PTHR12174">
    <property type="entry name" value="SIGNAL PEPTIDE PEPTIDASE"/>
    <property type="match status" value="1"/>
</dbReference>
<gene>
    <name evidence="14" type="ORF">Ccrd_013450</name>
</gene>
<feature type="transmembrane region" description="Helical" evidence="12">
    <location>
        <begin position="404"/>
        <end position="431"/>
    </location>
</feature>
<evidence type="ECO:0000256" key="10">
    <source>
        <dbReference type="ARBA" id="ARBA00023136"/>
    </source>
</evidence>
<keyword evidence="4" id="KW-0645">Protease</keyword>
<evidence type="ECO:0000259" key="13">
    <source>
        <dbReference type="Pfam" id="PF02225"/>
    </source>
</evidence>
<name>A0A103YFK7_CYNCS</name>
<dbReference type="FunFam" id="3.50.30.30:FF:000007">
    <property type="entry name" value="Signal peptide peptidase-like 3"/>
    <property type="match status" value="1"/>
</dbReference>
<comment type="similarity">
    <text evidence="3">Belongs to the peptidase A22B family.</text>
</comment>
<dbReference type="AlphaFoldDB" id="A0A103YFK7"/>
<dbReference type="GO" id="GO:0098553">
    <property type="term" value="C:lumenal side of endoplasmic reticulum membrane"/>
    <property type="evidence" value="ECO:0007669"/>
    <property type="project" value="TreeGrafter"/>
</dbReference>
<evidence type="ECO:0000313" key="15">
    <source>
        <dbReference type="Proteomes" id="UP000243975"/>
    </source>
</evidence>
<dbReference type="Pfam" id="PF02225">
    <property type="entry name" value="PA"/>
    <property type="match status" value="1"/>
</dbReference>
<keyword evidence="7" id="KW-0967">Endosome</keyword>
<keyword evidence="8" id="KW-0378">Hydrolase</keyword>
<feature type="transmembrane region" description="Helical" evidence="12">
    <location>
        <begin position="338"/>
        <end position="361"/>
    </location>
</feature>
<dbReference type="GO" id="GO:0005765">
    <property type="term" value="C:lysosomal membrane"/>
    <property type="evidence" value="ECO:0007669"/>
    <property type="project" value="TreeGrafter"/>
</dbReference>
<keyword evidence="5 12" id="KW-0812">Transmembrane</keyword>
<keyword evidence="6" id="KW-0732">Signal</keyword>
<feature type="transmembrane region" description="Helical" evidence="12">
    <location>
        <begin position="367"/>
        <end position="392"/>
    </location>
</feature>
<sequence length="636" mass="69976">MRNASTSQIADSKQSNQWEFHRQAYMSHRCVWISGRLQTGIGVELLQGKKREEHKLLFSLDYQSINTQSVNHQSLLPVSILGEKRVEINDNNGEEAKTTDMKRSNRITSSIFPTLIVIYGVLFFILSPTASAAGSLTSCNNTSVPVKIKIWVNGVEGQTLEGQSATFSAKIPKTADEQAKQSAVLPNPSNCCSSLSSQLSGSTALAPRGDCDYLTKAKMAQSGDAAGLVVISDTEDIVEMSCSEETALDISIPVVMVSKLGGEALNKSLLGGGTVELLLYAPESPIIDPAAAFLWLMAVATVVCASLWPEITKIEESNERYDELSPKPNRKDDEENEIIEMSTMSAVIFVITASTFLVLLYLFMSSWFIWVLIVFFCIGAVEGMHTCIVSLIKSKCKSCGQKTVKVPLFGTTTVMSLLVLLFCVAFATFWVCTRKESYAWVGQDILGVFLIIAVLQLAQIPNIKVATVLLCCAFMYDIFWVFISPLFFHDSVMISCICYKHFIYVAKGDSSSGESIPMVLRFPRLSDPWGGYGVLGFGDILFPGLLLSFTVRYDKAKKRTWKDGYFLWLAVGYACGLLLTYLGLYLMDGHGQPALLYLVPCTLGTCIVLGVVRGEMKELWTYNATESKQTFGEESA</sequence>
<dbReference type="GO" id="GO:0042500">
    <property type="term" value="F:aspartic endopeptidase activity, intramembrane cleaving"/>
    <property type="evidence" value="ECO:0007669"/>
    <property type="project" value="InterPro"/>
</dbReference>
<evidence type="ECO:0000256" key="9">
    <source>
        <dbReference type="ARBA" id="ARBA00022989"/>
    </source>
</evidence>
<evidence type="ECO:0000256" key="2">
    <source>
        <dbReference type="ARBA" id="ARBA00004337"/>
    </source>
</evidence>
<dbReference type="PANTHER" id="PTHR12174:SF90">
    <property type="entry name" value="SIGNAL PEPTIDE PEPTIDASE-LIKE 3"/>
    <property type="match status" value="1"/>
</dbReference>
<evidence type="ECO:0000256" key="3">
    <source>
        <dbReference type="ARBA" id="ARBA00006859"/>
    </source>
</evidence>
<feature type="transmembrane region" description="Helical" evidence="12">
    <location>
        <begin position="465"/>
        <end position="483"/>
    </location>
</feature>
<evidence type="ECO:0000256" key="6">
    <source>
        <dbReference type="ARBA" id="ARBA00022729"/>
    </source>
</evidence>
<evidence type="ECO:0000256" key="7">
    <source>
        <dbReference type="ARBA" id="ARBA00022753"/>
    </source>
</evidence>
<organism evidence="14 15">
    <name type="scientific">Cynara cardunculus var. scolymus</name>
    <name type="common">Globe artichoke</name>
    <name type="synonym">Cynara scolymus</name>
    <dbReference type="NCBI Taxonomy" id="59895"/>
    <lineage>
        <taxon>Eukaryota</taxon>
        <taxon>Viridiplantae</taxon>
        <taxon>Streptophyta</taxon>
        <taxon>Embryophyta</taxon>
        <taxon>Tracheophyta</taxon>
        <taxon>Spermatophyta</taxon>
        <taxon>Magnoliopsida</taxon>
        <taxon>eudicotyledons</taxon>
        <taxon>Gunneridae</taxon>
        <taxon>Pentapetalae</taxon>
        <taxon>asterids</taxon>
        <taxon>campanulids</taxon>
        <taxon>Asterales</taxon>
        <taxon>Asteraceae</taxon>
        <taxon>Carduoideae</taxon>
        <taxon>Cardueae</taxon>
        <taxon>Carduinae</taxon>
        <taxon>Cynara</taxon>
    </lineage>
</organism>
<dbReference type="Pfam" id="PF04258">
    <property type="entry name" value="Peptidase_A22B"/>
    <property type="match status" value="1"/>
</dbReference>
<feature type="transmembrane region" description="Helical" evidence="12">
    <location>
        <begin position="292"/>
        <end position="311"/>
    </location>
</feature>
<dbReference type="SMART" id="SM00730">
    <property type="entry name" value="PSN"/>
    <property type="match status" value="1"/>
</dbReference>
<evidence type="ECO:0000256" key="8">
    <source>
        <dbReference type="ARBA" id="ARBA00022801"/>
    </source>
</evidence>
<evidence type="ECO:0000256" key="5">
    <source>
        <dbReference type="ARBA" id="ARBA00022692"/>
    </source>
</evidence>
<feature type="transmembrane region" description="Helical" evidence="12">
    <location>
        <begin position="593"/>
        <end position="612"/>
    </location>
</feature>
<feature type="transmembrane region" description="Helical" evidence="12">
    <location>
        <begin position="529"/>
        <end position="553"/>
    </location>
</feature>
<keyword evidence="11" id="KW-0325">Glycoprotein</keyword>
<feature type="transmembrane region" description="Helical" evidence="12">
    <location>
        <begin position="107"/>
        <end position="126"/>
    </location>
</feature>
<keyword evidence="9 12" id="KW-1133">Transmembrane helix</keyword>
<dbReference type="Proteomes" id="UP000243975">
    <property type="component" value="Unassembled WGS sequence"/>
</dbReference>
<feature type="transmembrane region" description="Helical" evidence="12">
    <location>
        <begin position="437"/>
        <end position="458"/>
    </location>
</feature>
<evidence type="ECO:0000256" key="4">
    <source>
        <dbReference type="ARBA" id="ARBA00022670"/>
    </source>
</evidence>
<evidence type="ECO:0000313" key="14">
    <source>
        <dbReference type="EMBL" id="KVI08181.1"/>
    </source>
</evidence>